<dbReference type="GeneID" id="54288368"/>
<evidence type="ECO:0000313" key="4">
    <source>
        <dbReference type="Proteomes" id="UP000799778"/>
    </source>
</evidence>
<protein>
    <recommendedName>
        <fullName evidence="2">2EXR domain-containing protein</fullName>
    </recommendedName>
</protein>
<feature type="domain" description="2EXR" evidence="2">
    <location>
        <begin position="48"/>
        <end position="141"/>
    </location>
</feature>
<evidence type="ECO:0000313" key="3">
    <source>
        <dbReference type="EMBL" id="KAF2018242.1"/>
    </source>
</evidence>
<dbReference type="RefSeq" id="XP_033386581.1">
    <property type="nucleotide sequence ID" value="XM_033530971.1"/>
</dbReference>
<dbReference type="AlphaFoldDB" id="A0A6A5XYJ9"/>
<dbReference type="OrthoDB" id="3800252at2759"/>
<reference evidence="3" key="1">
    <citation type="journal article" date="2020" name="Stud. Mycol.">
        <title>101 Dothideomycetes genomes: a test case for predicting lifestyles and emergence of pathogens.</title>
        <authorList>
            <person name="Haridas S."/>
            <person name="Albert R."/>
            <person name="Binder M."/>
            <person name="Bloem J."/>
            <person name="Labutti K."/>
            <person name="Salamov A."/>
            <person name="Andreopoulos B."/>
            <person name="Baker S."/>
            <person name="Barry K."/>
            <person name="Bills G."/>
            <person name="Bluhm B."/>
            <person name="Cannon C."/>
            <person name="Castanera R."/>
            <person name="Culley D."/>
            <person name="Daum C."/>
            <person name="Ezra D."/>
            <person name="Gonzalez J."/>
            <person name="Henrissat B."/>
            <person name="Kuo A."/>
            <person name="Liang C."/>
            <person name="Lipzen A."/>
            <person name="Lutzoni F."/>
            <person name="Magnuson J."/>
            <person name="Mondo S."/>
            <person name="Nolan M."/>
            <person name="Ohm R."/>
            <person name="Pangilinan J."/>
            <person name="Park H.-J."/>
            <person name="Ramirez L."/>
            <person name="Alfaro M."/>
            <person name="Sun H."/>
            <person name="Tritt A."/>
            <person name="Yoshinaga Y."/>
            <person name="Zwiers L.-H."/>
            <person name="Turgeon B."/>
            <person name="Goodwin S."/>
            <person name="Spatafora J."/>
            <person name="Crous P."/>
            <person name="Grigoriev I."/>
        </authorList>
    </citation>
    <scope>NUCLEOTIDE SEQUENCE</scope>
    <source>
        <strain evidence="3">CBS 175.79</strain>
    </source>
</reference>
<name>A0A6A5XYJ9_9PLEO</name>
<keyword evidence="4" id="KW-1185">Reference proteome</keyword>
<evidence type="ECO:0000256" key="1">
    <source>
        <dbReference type="SAM" id="Coils"/>
    </source>
</evidence>
<feature type="coiled-coil region" evidence="1">
    <location>
        <begin position="276"/>
        <end position="303"/>
    </location>
</feature>
<sequence length="330" mass="38467">MSCLFVDLKVSPKVANLPRRQILGLYRIGSLATNLETMLEMHPQPLSFPLFAHLPQELRDLIWYFALPERSDSALYIYKPCNWILRRLTEGDDGYYESDDTLNLDLIFRDDLIDPVYFELPMAFVSHEARRIALAWTRKHDIKMQRTRGKIYPCCIQPFDAQSDALYISTKKWHEFLSESIERGFEPDLLGRQHGVVSDINHIAISEEVLRYQTEELAEIFVSHQNVHTILVVVDASSDLESAYTLREPGQSQWKYEPMEDSKLVWDCNKAVFMFERDASSELHRSRKLLEEVKEQLNNSMQQPHTEPQELEIRLVSAYRKQLDSTSLVG</sequence>
<dbReference type="Proteomes" id="UP000799778">
    <property type="component" value="Unassembled WGS sequence"/>
</dbReference>
<proteinExistence type="predicted"/>
<dbReference type="Pfam" id="PF20150">
    <property type="entry name" value="2EXR"/>
    <property type="match status" value="1"/>
</dbReference>
<organism evidence="3 4">
    <name type="scientific">Aaosphaeria arxii CBS 175.79</name>
    <dbReference type="NCBI Taxonomy" id="1450172"/>
    <lineage>
        <taxon>Eukaryota</taxon>
        <taxon>Fungi</taxon>
        <taxon>Dikarya</taxon>
        <taxon>Ascomycota</taxon>
        <taxon>Pezizomycotina</taxon>
        <taxon>Dothideomycetes</taxon>
        <taxon>Pleosporomycetidae</taxon>
        <taxon>Pleosporales</taxon>
        <taxon>Pleosporales incertae sedis</taxon>
        <taxon>Aaosphaeria</taxon>
    </lineage>
</organism>
<dbReference type="InterPro" id="IPR045518">
    <property type="entry name" value="2EXR"/>
</dbReference>
<evidence type="ECO:0000259" key="2">
    <source>
        <dbReference type="Pfam" id="PF20150"/>
    </source>
</evidence>
<gene>
    <name evidence="3" type="ORF">BU24DRAFT_449734</name>
</gene>
<keyword evidence="1" id="KW-0175">Coiled coil</keyword>
<dbReference type="EMBL" id="ML978068">
    <property type="protein sequence ID" value="KAF2018242.1"/>
    <property type="molecule type" value="Genomic_DNA"/>
</dbReference>
<accession>A0A6A5XYJ9</accession>